<evidence type="ECO:0000313" key="5">
    <source>
        <dbReference type="Proteomes" id="UP000289738"/>
    </source>
</evidence>
<dbReference type="InterPro" id="IPR000048">
    <property type="entry name" value="IQ_motif_EF-hand-BS"/>
</dbReference>
<sequence length="145" mass="17050">MSYKHKTIYIYKMGASSHKWLRTIRRKFLRSFNKDNIITTLPYTRRNQLEENDNEATIGSNNEEETTTIAKEDLAAIKIQAYFRGHLARRAYGGLRSIVKVQALVRGVFVRKQSHIAMQCMHAILRLQLRVRARHLHLHGTFHNY</sequence>
<dbReference type="InterPro" id="IPR027417">
    <property type="entry name" value="P-loop_NTPase"/>
</dbReference>
<organism evidence="4 5">
    <name type="scientific">Arachis hypogaea</name>
    <name type="common">Peanut</name>
    <dbReference type="NCBI Taxonomy" id="3818"/>
    <lineage>
        <taxon>Eukaryota</taxon>
        <taxon>Viridiplantae</taxon>
        <taxon>Streptophyta</taxon>
        <taxon>Embryophyta</taxon>
        <taxon>Tracheophyta</taxon>
        <taxon>Spermatophyta</taxon>
        <taxon>Magnoliopsida</taxon>
        <taxon>eudicotyledons</taxon>
        <taxon>Gunneridae</taxon>
        <taxon>Pentapetalae</taxon>
        <taxon>rosids</taxon>
        <taxon>fabids</taxon>
        <taxon>Fabales</taxon>
        <taxon>Fabaceae</taxon>
        <taxon>Papilionoideae</taxon>
        <taxon>50 kb inversion clade</taxon>
        <taxon>dalbergioids sensu lato</taxon>
        <taxon>Dalbergieae</taxon>
        <taxon>Pterocarpus clade</taxon>
        <taxon>Arachis</taxon>
    </lineage>
</organism>
<dbReference type="STRING" id="3818.A0A445AAX6"/>
<protein>
    <recommendedName>
        <fullName evidence="6">Protein IQ-DOMAIN</fullName>
    </recommendedName>
</protein>
<comment type="function">
    <text evidence="3">May be involved in cooperative interactions with calmodulins or calmodulin-like proteins. Recruits calmodulin proteins to microtubules, thus being a potential scaffold in cellular signaling and trafficking. May associate with nucleic acids and regulate gene expression at the transcriptional or post-transcriptional level.</text>
</comment>
<evidence type="ECO:0000256" key="1">
    <source>
        <dbReference type="ARBA" id="ARBA00022860"/>
    </source>
</evidence>
<dbReference type="SMART" id="SM00015">
    <property type="entry name" value="IQ"/>
    <property type="match status" value="2"/>
</dbReference>
<dbReference type="Pfam" id="PF00612">
    <property type="entry name" value="IQ"/>
    <property type="match status" value="2"/>
</dbReference>
<evidence type="ECO:0000313" key="4">
    <source>
        <dbReference type="EMBL" id="RYR23631.1"/>
    </source>
</evidence>
<dbReference type="Gene3D" id="1.20.5.190">
    <property type="match status" value="1"/>
</dbReference>
<proteinExistence type="inferred from homology"/>
<reference evidence="4 5" key="1">
    <citation type="submission" date="2019-01" db="EMBL/GenBank/DDBJ databases">
        <title>Sequencing of cultivated peanut Arachis hypogaea provides insights into genome evolution and oil improvement.</title>
        <authorList>
            <person name="Chen X."/>
        </authorList>
    </citation>
    <scope>NUCLEOTIDE SEQUENCE [LARGE SCALE GENOMIC DNA]</scope>
    <source>
        <strain evidence="5">cv. Fuhuasheng</strain>
        <tissue evidence="4">Leaves</tissue>
    </source>
</reference>
<evidence type="ECO:0008006" key="6">
    <source>
        <dbReference type="Google" id="ProtNLM"/>
    </source>
</evidence>
<dbReference type="SMR" id="A0A445AAX6"/>
<dbReference type="PROSITE" id="PS50096">
    <property type="entry name" value="IQ"/>
    <property type="match status" value="2"/>
</dbReference>
<gene>
    <name evidence="4" type="ORF">Ahy_B03g068830</name>
</gene>
<comment type="caution">
    <text evidence="4">The sequence shown here is derived from an EMBL/GenBank/DDBJ whole genome shotgun (WGS) entry which is preliminary data.</text>
</comment>
<evidence type="ECO:0000256" key="2">
    <source>
        <dbReference type="ARBA" id="ARBA00024341"/>
    </source>
</evidence>
<dbReference type="Gramene" id="arahy.Tifrunner.gnm2.ann2.Ah13g004600.1">
    <property type="protein sequence ID" value="arahy.Tifrunner.gnm2.ann2.Ah13g004600.1-CDS"/>
    <property type="gene ID" value="arahy.Tifrunner.gnm2.ann2.Ah13g004600"/>
</dbReference>
<evidence type="ECO:0000256" key="3">
    <source>
        <dbReference type="ARBA" id="ARBA00045534"/>
    </source>
</evidence>
<dbReference type="GO" id="GO:0005516">
    <property type="term" value="F:calmodulin binding"/>
    <property type="evidence" value="ECO:0007669"/>
    <property type="project" value="UniProtKB-KW"/>
</dbReference>
<keyword evidence="5" id="KW-1185">Reference proteome</keyword>
<dbReference type="PANTHER" id="PTHR32295">
    <property type="entry name" value="IQ-DOMAIN 5-RELATED"/>
    <property type="match status" value="1"/>
</dbReference>
<dbReference type="Proteomes" id="UP000289738">
    <property type="component" value="Chromosome B03"/>
</dbReference>
<dbReference type="SUPFAM" id="SSF52540">
    <property type="entry name" value="P-loop containing nucleoside triphosphate hydrolases"/>
    <property type="match status" value="1"/>
</dbReference>
<dbReference type="EMBL" id="SDMP01000013">
    <property type="protein sequence ID" value="RYR23631.1"/>
    <property type="molecule type" value="Genomic_DNA"/>
</dbReference>
<comment type="similarity">
    <text evidence="2">Belongs to the IQD family.</text>
</comment>
<name>A0A445AAX6_ARAHY</name>
<accession>A0A445AAX6</accession>
<dbReference type="PANTHER" id="PTHR32295:SF108">
    <property type="entry name" value="PROTEIN IQ-DOMAIN 20"/>
    <property type="match status" value="1"/>
</dbReference>
<keyword evidence="1" id="KW-0112">Calmodulin-binding</keyword>
<dbReference type="AlphaFoldDB" id="A0A445AAX6"/>